<dbReference type="Proteomes" id="UP001551329">
    <property type="component" value="Unassembled WGS sequence"/>
</dbReference>
<sequence length="129" mass="14599">MRLPIVTRRRAEAAVDLAVRAVWHLVDNAEKATCEARLDQRRTEAELAVERKQRQRAIAYVGQAERRRNTDGHRLARALRAVAAERAQSAAYRRTIDRLTDQLLDATGYQAEPLLPEARTVLGITKEDA</sequence>
<proteinExistence type="predicted"/>
<name>A0ABV3CIU3_9ACTN</name>
<comment type="caution">
    <text evidence="1">The sequence shown here is derived from an EMBL/GenBank/DDBJ whole genome shotgun (WGS) entry which is preliminary data.</text>
</comment>
<accession>A0ABV3CIU3</accession>
<reference evidence="1 2" key="1">
    <citation type="submission" date="2024-06" db="EMBL/GenBank/DDBJ databases">
        <title>The Natural Products Discovery Center: Release of the First 8490 Sequenced Strains for Exploring Actinobacteria Biosynthetic Diversity.</title>
        <authorList>
            <person name="Kalkreuter E."/>
            <person name="Kautsar S.A."/>
            <person name="Yang D."/>
            <person name="Bader C.D."/>
            <person name="Teijaro C.N."/>
            <person name="Fluegel L."/>
            <person name="Davis C.M."/>
            <person name="Simpson J.R."/>
            <person name="Lauterbach L."/>
            <person name="Steele A.D."/>
            <person name="Gui C."/>
            <person name="Meng S."/>
            <person name="Li G."/>
            <person name="Viehrig K."/>
            <person name="Ye F."/>
            <person name="Su P."/>
            <person name="Kiefer A.F."/>
            <person name="Nichols A."/>
            <person name="Cepeda A.J."/>
            <person name="Yan W."/>
            <person name="Fan B."/>
            <person name="Jiang Y."/>
            <person name="Adhikari A."/>
            <person name="Zheng C.-J."/>
            <person name="Schuster L."/>
            <person name="Cowan T.M."/>
            <person name="Smanski M.J."/>
            <person name="Chevrette M.G."/>
            <person name="De Carvalho L.P.S."/>
            <person name="Shen B."/>
        </authorList>
    </citation>
    <scope>NUCLEOTIDE SEQUENCE [LARGE SCALE GENOMIC DNA]</scope>
    <source>
        <strain evidence="1 2">NPDC045974</strain>
    </source>
</reference>
<dbReference type="EMBL" id="JBEZAE010000029">
    <property type="protein sequence ID" value="MEU7074695.1"/>
    <property type="molecule type" value="Genomic_DNA"/>
</dbReference>
<protein>
    <submittedName>
        <fullName evidence="1">Uncharacterized protein</fullName>
    </submittedName>
</protein>
<gene>
    <name evidence="1" type="ORF">AB0A88_31845</name>
</gene>
<dbReference type="RefSeq" id="WP_358477271.1">
    <property type="nucleotide sequence ID" value="NZ_JBEZAE010000029.1"/>
</dbReference>
<keyword evidence="2" id="KW-1185">Reference proteome</keyword>
<evidence type="ECO:0000313" key="1">
    <source>
        <dbReference type="EMBL" id="MEU7074695.1"/>
    </source>
</evidence>
<evidence type="ECO:0000313" key="2">
    <source>
        <dbReference type="Proteomes" id="UP001551329"/>
    </source>
</evidence>
<organism evidence="1 2">
    <name type="scientific">Streptomyces narbonensis</name>
    <dbReference type="NCBI Taxonomy" id="67333"/>
    <lineage>
        <taxon>Bacteria</taxon>
        <taxon>Bacillati</taxon>
        <taxon>Actinomycetota</taxon>
        <taxon>Actinomycetes</taxon>
        <taxon>Kitasatosporales</taxon>
        <taxon>Streptomycetaceae</taxon>
        <taxon>Streptomyces</taxon>
    </lineage>
</organism>